<evidence type="ECO:0000313" key="2">
    <source>
        <dbReference type="EMBL" id="TYB32088.1"/>
    </source>
</evidence>
<protein>
    <recommendedName>
        <fullName evidence="4">DUF4321 domain-containing protein</fullName>
    </recommendedName>
</protein>
<name>A0A5D0MLF8_9BACT</name>
<comment type="caution">
    <text evidence="2">The sequence shown here is derived from an EMBL/GenBank/DDBJ whole genome shotgun (WGS) entry which is preliminary data.</text>
</comment>
<evidence type="ECO:0000313" key="3">
    <source>
        <dbReference type="Proteomes" id="UP000324143"/>
    </source>
</evidence>
<keyword evidence="1" id="KW-0812">Transmembrane</keyword>
<keyword evidence="1" id="KW-1133">Transmembrane helix</keyword>
<accession>A0A5D0MLF8</accession>
<feature type="transmembrane region" description="Helical" evidence="1">
    <location>
        <begin position="7"/>
        <end position="26"/>
    </location>
</feature>
<reference evidence="2" key="1">
    <citation type="submission" date="2019-08" db="EMBL/GenBank/DDBJ databases">
        <title>Genomic characterization of a novel candidate phylum (ARYD3) from a high temperature, high salinity tertiary oil reservoir in north central Oklahoma, USA.</title>
        <authorList>
            <person name="Youssef N.H."/>
            <person name="Yadav A."/>
            <person name="Elshahed M.S."/>
        </authorList>
    </citation>
    <scope>NUCLEOTIDE SEQUENCE [LARGE SCALE GENOMIC DNA]</scope>
    <source>
        <strain evidence="2">ARYD3</strain>
    </source>
</reference>
<dbReference type="EMBL" id="VSIX01000004">
    <property type="protein sequence ID" value="TYB32088.1"/>
    <property type="molecule type" value="Genomic_DNA"/>
</dbReference>
<organism evidence="2 3">
    <name type="scientific">Candidatus Mcinerneyibacterium aminivorans</name>
    <dbReference type="NCBI Taxonomy" id="2703815"/>
    <lineage>
        <taxon>Bacteria</taxon>
        <taxon>Candidatus Macinerneyibacteriota</taxon>
        <taxon>Candidatus Mcinerneyibacteria</taxon>
        <taxon>Candidatus Mcinerneyibacteriales</taxon>
        <taxon>Candidatus Mcinerneyibacteriaceae</taxon>
        <taxon>Candidatus Mcinerneyibacterium</taxon>
    </lineage>
</organism>
<evidence type="ECO:0008006" key="4">
    <source>
        <dbReference type="Google" id="ProtNLM"/>
    </source>
</evidence>
<feature type="transmembrane region" description="Helical" evidence="1">
    <location>
        <begin position="63"/>
        <end position="82"/>
    </location>
</feature>
<keyword evidence="1" id="KW-0472">Membrane</keyword>
<proteinExistence type="predicted"/>
<dbReference type="AlphaFoldDB" id="A0A5D0MLF8"/>
<evidence type="ECO:0000256" key="1">
    <source>
        <dbReference type="SAM" id="Phobius"/>
    </source>
</evidence>
<gene>
    <name evidence="2" type="ORF">FXF47_00450</name>
</gene>
<dbReference type="Proteomes" id="UP000324143">
    <property type="component" value="Unassembled WGS sequence"/>
</dbReference>
<sequence length="87" mass="9507">MKTKILFFMFMLIGGIIGLLIVRNFFLNPVQIAGWKMFWGSFPDAGLISIDTALSSKTFVKSALGFVIGAVVGSYGGIAIYLKIRNI</sequence>
<keyword evidence="3" id="KW-1185">Reference proteome</keyword>